<reference evidence="11 12" key="1">
    <citation type="submission" date="2021-04" db="EMBL/GenBank/DDBJ databases">
        <title>Pseudomonas boanensis sp. nov., a bacterium isolated from river water used for household purposes in Boane District, Mozambique.</title>
        <authorList>
            <person name="Nicklasson M."/>
            <person name="Martin-Rodriguez A.J."/>
            <person name="Thorell K."/>
            <person name="Neves L."/>
            <person name="Mussagy A."/>
            <person name="Rydberg H.A."/>
            <person name="Hernroth B."/>
            <person name="Svensson-Stadler L."/>
            <person name="Sjoling A."/>
        </authorList>
    </citation>
    <scope>NUCLEOTIDE SEQUENCE [LARGE SCALE GENOMIC DNA]</scope>
    <source>
        <strain evidence="11 12">DB1</strain>
    </source>
</reference>
<evidence type="ECO:0000259" key="10">
    <source>
        <dbReference type="Pfam" id="PF20979"/>
    </source>
</evidence>
<keyword evidence="12" id="KW-1185">Reference proteome</keyword>
<comment type="subunit">
    <text evidence="8">Homotetramer.</text>
</comment>
<dbReference type="GO" id="GO:0004055">
    <property type="term" value="F:argininosuccinate synthase activity"/>
    <property type="evidence" value="ECO:0007669"/>
    <property type="project" value="UniProtKB-EC"/>
</dbReference>
<organism evidence="11 12">
    <name type="scientific">Metapseudomonas boanensis</name>
    <dbReference type="NCBI Taxonomy" id="2822138"/>
    <lineage>
        <taxon>Bacteria</taxon>
        <taxon>Pseudomonadati</taxon>
        <taxon>Pseudomonadota</taxon>
        <taxon>Gammaproteobacteria</taxon>
        <taxon>Pseudomonadales</taxon>
        <taxon>Pseudomonadaceae</taxon>
        <taxon>Metapseudomonas</taxon>
    </lineage>
</organism>
<dbReference type="PROSITE" id="PS00564">
    <property type="entry name" value="ARGININOSUCCIN_SYN_1"/>
    <property type="match status" value="1"/>
</dbReference>
<dbReference type="InterPro" id="IPR023434">
    <property type="entry name" value="Arginosuc_synth_type_1_subfam"/>
</dbReference>
<feature type="binding site" evidence="8">
    <location>
        <position position="121"/>
    </location>
    <ligand>
        <name>L-aspartate</name>
        <dbReference type="ChEBI" id="CHEBI:29991"/>
    </ligand>
</feature>
<dbReference type="NCBIfam" id="TIGR00032">
    <property type="entry name" value="argG"/>
    <property type="match status" value="1"/>
</dbReference>
<dbReference type="SUPFAM" id="SSF52402">
    <property type="entry name" value="Adenine nucleotide alpha hydrolases-like"/>
    <property type="match status" value="1"/>
</dbReference>
<dbReference type="NCBIfam" id="NF001770">
    <property type="entry name" value="PRK00509.1"/>
    <property type="match status" value="1"/>
</dbReference>
<proteinExistence type="inferred from homology"/>
<dbReference type="Gene3D" id="3.90.1260.10">
    <property type="entry name" value="Argininosuccinate synthetase, chain A, domain 2"/>
    <property type="match status" value="1"/>
</dbReference>
<comment type="caution">
    <text evidence="11">The sequence shown here is derived from an EMBL/GenBank/DDBJ whole genome shotgun (WGS) entry which is preliminary data.</text>
</comment>
<comment type="catalytic activity">
    <reaction evidence="8">
        <text>L-citrulline + L-aspartate + ATP = 2-(N(omega)-L-arginino)succinate + AMP + diphosphate + H(+)</text>
        <dbReference type="Rhea" id="RHEA:10932"/>
        <dbReference type="ChEBI" id="CHEBI:15378"/>
        <dbReference type="ChEBI" id="CHEBI:29991"/>
        <dbReference type="ChEBI" id="CHEBI:30616"/>
        <dbReference type="ChEBI" id="CHEBI:33019"/>
        <dbReference type="ChEBI" id="CHEBI:57472"/>
        <dbReference type="ChEBI" id="CHEBI:57743"/>
        <dbReference type="ChEBI" id="CHEBI:456215"/>
        <dbReference type="EC" id="6.3.4.5"/>
    </reaction>
</comment>
<evidence type="ECO:0000313" key="12">
    <source>
        <dbReference type="Proteomes" id="UP001519667"/>
    </source>
</evidence>
<dbReference type="InterPro" id="IPR018223">
    <property type="entry name" value="Arginosuc_synth_CS"/>
</dbReference>
<keyword evidence="7 8" id="KW-0067">ATP-binding</keyword>
<feature type="binding site" evidence="8">
    <location>
        <position position="116"/>
    </location>
    <ligand>
        <name>L-aspartate</name>
        <dbReference type="ChEBI" id="CHEBI:29991"/>
    </ligand>
</feature>
<keyword evidence="4 8" id="KW-0436">Ligase</keyword>
<accession>A0ABS5XIA7</accession>
<evidence type="ECO:0000256" key="3">
    <source>
        <dbReference type="ARBA" id="ARBA00022571"/>
    </source>
</evidence>
<evidence type="ECO:0000256" key="6">
    <source>
        <dbReference type="ARBA" id="ARBA00022741"/>
    </source>
</evidence>
<dbReference type="PANTHER" id="PTHR11587">
    <property type="entry name" value="ARGININOSUCCINATE SYNTHASE"/>
    <property type="match status" value="1"/>
</dbReference>
<evidence type="ECO:0000256" key="5">
    <source>
        <dbReference type="ARBA" id="ARBA00022605"/>
    </source>
</evidence>
<evidence type="ECO:0000256" key="8">
    <source>
        <dbReference type="HAMAP-Rule" id="MF_00005"/>
    </source>
</evidence>
<dbReference type="EMBL" id="JAGTIS010000007">
    <property type="protein sequence ID" value="MBT8767431.1"/>
    <property type="molecule type" value="Genomic_DNA"/>
</dbReference>
<feature type="domain" description="Arginosuccinate synthase C-terminal" evidence="10">
    <location>
        <begin position="172"/>
        <end position="389"/>
    </location>
</feature>
<evidence type="ECO:0000256" key="2">
    <source>
        <dbReference type="ARBA" id="ARBA00012286"/>
    </source>
</evidence>
<dbReference type="InterPro" id="IPR024074">
    <property type="entry name" value="AS_cat/multimer_dom_body"/>
</dbReference>
<dbReference type="InterPro" id="IPR048268">
    <property type="entry name" value="Arginosuc_syn_C"/>
</dbReference>
<comment type="subcellular location">
    <subcellularLocation>
        <location evidence="8">Cytoplasm</location>
    </subcellularLocation>
</comment>
<feature type="binding site" evidence="8">
    <location>
        <position position="114"/>
    </location>
    <ligand>
        <name>ATP</name>
        <dbReference type="ChEBI" id="CHEBI:30616"/>
    </ligand>
</feature>
<feature type="binding site" evidence="8">
    <location>
        <position position="173"/>
    </location>
    <ligand>
        <name>L-citrulline</name>
        <dbReference type="ChEBI" id="CHEBI:57743"/>
    </ligand>
</feature>
<evidence type="ECO:0000256" key="1">
    <source>
        <dbReference type="ARBA" id="ARBA00004967"/>
    </source>
</evidence>
<comment type="caution">
    <text evidence="8">Lacks conserved residue(s) required for the propagation of feature annotation.</text>
</comment>
<dbReference type="InterPro" id="IPR014729">
    <property type="entry name" value="Rossmann-like_a/b/a_fold"/>
</dbReference>
<feature type="binding site" evidence="8">
    <location>
        <position position="84"/>
    </location>
    <ligand>
        <name>L-citrulline</name>
        <dbReference type="ChEBI" id="CHEBI:57743"/>
    </ligand>
</feature>
<feature type="binding site" evidence="8">
    <location>
        <position position="120"/>
    </location>
    <ligand>
        <name>L-citrulline</name>
        <dbReference type="ChEBI" id="CHEBI:57743"/>
    </ligand>
</feature>
<dbReference type="CDD" id="cd01999">
    <property type="entry name" value="ASS"/>
    <property type="match status" value="1"/>
</dbReference>
<name>A0ABS5XIA7_9GAMM</name>
<dbReference type="Gene3D" id="3.40.50.620">
    <property type="entry name" value="HUPs"/>
    <property type="match status" value="1"/>
</dbReference>
<dbReference type="EC" id="6.3.4.5" evidence="2 8"/>
<feature type="binding site" evidence="8">
    <location>
        <position position="33"/>
    </location>
    <ligand>
        <name>ATP</name>
        <dbReference type="ChEBI" id="CHEBI:30616"/>
    </ligand>
</feature>
<dbReference type="Pfam" id="PF20979">
    <property type="entry name" value="Arginosuc_syn_C"/>
    <property type="match status" value="1"/>
</dbReference>
<feature type="binding site" evidence="8">
    <location>
        <position position="124"/>
    </location>
    <ligand>
        <name>L-citrulline</name>
        <dbReference type="ChEBI" id="CHEBI:57743"/>
    </ligand>
</feature>
<dbReference type="InterPro" id="IPR048267">
    <property type="entry name" value="Arginosuc_syn_N"/>
</dbReference>
<gene>
    <name evidence="8" type="primary">argG</name>
    <name evidence="11" type="ORF">J7302_15045</name>
</gene>
<feature type="binding site" evidence="8">
    <location>
        <position position="120"/>
    </location>
    <ligand>
        <name>L-aspartate</name>
        <dbReference type="ChEBI" id="CHEBI:29991"/>
    </ligand>
</feature>
<protein>
    <recommendedName>
        <fullName evidence="2 8">Argininosuccinate synthase</fullName>
        <ecNumber evidence="2 8">6.3.4.5</ecNumber>
    </recommendedName>
    <alternativeName>
        <fullName evidence="8">Citrulline--aspartate ligase</fullName>
    </alternativeName>
</protein>
<feature type="binding site" evidence="8">
    <location>
        <begin position="6"/>
        <end position="14"/>
    </location>
    <ligand>
        <name>ATP</name>
        <dbReference type="ChEBI" id="CHEBI:30616"/>
    </ligand>
</feature>
<comment type="pathway">
    <text evidence="1 8">Amino-acid biosynthesis; L-arginine biosynthesis; L-arginine from L-ornithine and carbamoyl phosphate: step 2/3.</text>
</comment>
<dbReference type="SUPFAM" id="SSF69864">
    <property type="entry name" value="Argininosuccinate synthetase, C-terminal domain"/>
    <property type="match status" value="1"/>
</dbReference>
<dbReference type="HAMAP" id="MF_00005">
    <property type="entry name" value="Arg_succ_synth_type1"/>
    <property type="match status" value="1"/>
</dbReference>
<sequence length="400" mass="43949">MKIVLAYSGGLDTSVALRWLKENHDAEVIAFCANLGQPEDFQAIREKALASGACKVIIEDLREEYLRDYVFPALRAGALYERRYTMAAPLGRPLIARHLVRIAHAEGAEAVAHGSTGKGNDQVRFYAGVVAHDPALRVLAPCAEWELKSRDEELAYAQRFGIPVSATADSPFSMDGSLWGTSTECGVIDDFRARLPRTAYQLTTDPQEAPDTPAHVAIGFERGVPVSLDGQRLAPMELVRRLTDLGGRHGVGRVDMVENSLMGIKNRALYESPAGAILHFAHRELEDLTIDCDTLHCKAELALKYSELVYRGQWWSPLRKALDAFVEASQAHVNGSIALRLYKGGIVVEGRETADALFDYGLTAHDGADRFDHPAGIGFAYVWSLPQRIRAKLRGPASEL</sequence>
<dbReference type="Proteomes" id="UP001519667">
    <property type="component" value="Unassembled WGS sequence"/>
</dbReference>
<evidence type="ECO:0000256" key="7">
    <source>
        <dbReference type="ARBA" id="ARBA00022840"/>
    </source>
</evidence>
<evidence type="ECO:0000259" key="9">
    <source>
        <dbReference type="Pfam" id="PF00764"/>
    </source>
</evidence>
<keyword evidence="6 8" id="KW-0547">Nucleotide-binding</keyword>
<feature type="domain" description="Arginosuccinate synthase-like N-terminal" evidence="9">
    <location>
        <begin position="2"/>
        <end position="163"/>
    </location>
</feature>
<dbReference type="RefSeq" id="WP_215376138.1">
    <property type="nucleotide sequence ID" value="NZ_JAGTIS010000007.1"/>
</dbReference>
<dbReference type="PROSITE" id="PS00565">
    <property type="entry name" value="ARGININOSUCCIN_SYN_2"/>
    <property type="match status" value="1"/>
</dbReference>
<feature type="binding site" evidence="8">
    <location>
        <position position="270"/>
    </location>
    <ligand>
        <name>L-citrulline</name>
        <dbReference type="ChEBI" id="CHEBI:57743"/>
    </ligand>
</feature>
<keyword evidence="3 8" id="KW-0055">Arginine biosynthesis</keyword>
<dbReference type="PANTHER" id="PTHR11587:SF2">
    <property type="entry name" value="ARGININOSUCCINATE SYNTHASE"/>
    <property type="match status" value="1"/>
</dbReference>
<evidence type="ECO:0000313" key="11">
    <source>
        <dbReference type="EMBL" id="MBT8767431.1"/>
    </source>
</evidence>
<dbReference type="Pfam" id="PF00764">
    <property type="entry name" value="Arginosuc_synth"/>
    <property type="match status" value="1"/>
</dbReference>
<evidence type="ECO:0000256" key="4">
    <source>
        <dbReference type="ARBA" id="ARBA00022598"/>
    </source>
</evidence>
<keyword evidence="5 8" id="KW-0028">Amino-acid biosynthesis</keyword>
<feature type="binding site" evidence="8">
    <location>
        <position position="258"/>
    </location>
    <ligand>
        <name>L-citrulline</name>
        <dbReference type="ChEBI" id="CHEBI:57743"/>
    </ligand>
</feature>
<comment type="similarity">
    <text evidence="8">Belongs to the argininosuccinate synthase family. Type 1 subfamily.</text>
</comment>
<keyword evidence="8" id="KW-0963">Cytoplasm</keyword>
<dbReference type="InterPro" id="IPR001518">
    <property type="entry name" value="Arginosuc_synth"/>
</dbReference>
<feature type="binding site" evidence="8">
    <location>
        <position position="182"/>
    </location>
    <ligand>
        <name>L-citrulline</name>
        <dbReference type="ChEBI" id="CHEBI:57743"/>
    </ligand>
</feature>